<reference evidence="2 3" key="1">
    <citation type="submission" date="2019-03" db="EMBL/GenBank/DDBJ databases">
        <title>Genomics of glacier-inhabiting Cryobacterium strains.</title>
        <authorList>
            <person name="Liu Q."/>
            <person name="Xin Y.-H."/>
        </authorList>
    </citation>
    <scope>NUCLEOTIDE SEQUENCE [LARGE SCALE GENOMIC DNA]</scope>
    <source>
        <strain evidence="3">TMT1-22</strain>
    </source>
</reference>
<accession>A0AAQ2C900</accession>
<dbReference type="InterPro" id="IPR052716">
    <property type="entry name" value="MOSC_domain"/>
</dbReference>
<dbReference type="Gene3D" id="2.40.33.20">
    <property type="entry name" value="PK beta-barrel domain-like"/>
    <property type="match status" value="1"/>
</dbReference>
<dbReference type="AlphaFoldDB" id="A0AAQ2C900"/>
<dbReference type="PROSITE" id="PS51340">
    <property type="entry name" value="MOSC"/>
    <property type="match status" value="1"/>
</dbReference>
<dbReference type="InterPro" id="IPR005302">
    <property type="entry name" value="MoCF_Sase_C"/>
</dbReference>
<dbReference type="GO" id="GO:0003824">
    <property type="term" value="F:catalytic activity"/>
    <property type="evidence" value="ECO:0007669"/>
    <property type="project" value="InterPro"/>
</dbReference>
<evidence type="ECO:0000259" key="1">
    <source>
        <dbReference type="PROSITE" id="PS51340"/>
    </source>
</evidence>
<proteinExistence type="predicted"/>
<evidence type="ECO:0000313" key="3">
    <source>
        <dbReference type="Proteomes" id="UP000297403"/>
    </source>
</evidence>
<dbReference type="Proteomes" id="UP000297403">
    <property type="component" value="Unassembled WGS sequence"/>
</dbReference>
<sequence length="183" mass="19260">MQDARGAVVSVSRDDRHRFSKPVVPDIRLISGVGVEGDAHAGATTAHRYLVRKDPGRANLTQVHLLPAELFDDLAETGFTLAPGELGENVTTRGLDLLGLPLGTRLHLGADAVVQVTGMRNPCSLINGLQRGLMKTLIETDDAGRVTRRAGIMGIVVSGGTVTPGDPIRVELPAGDHLPLGVV</sequence>
<dbReference type="PANTHER" id="PTHR36930:SF1">
    <property type="entry name" value="MOSC DOMAIN-CONTAINING PROTEIN"/>
    <property type="match status" value="1"/>
</dbReference>
<dbReference type="PANTHER" id="PTHR36930">
    <property type="entry name" value="METAL-SULFUR CLUSTER BIOSYNTHESIS PROTEINS YUAD-RELATED"/>
    <property type="match status" value="1"/>
</dbReference>
<dbReference type="Pfam" id="PF03473">
    <property type="entry name" value="MOSC"/>
    <property type="match status" value="1"/>
</dbReference>
<feature type="domain" description="MOSC" evidence="1">
    <location>
        <begin position="22"/>
        <end position="171"/>
    </location>
</feature>
<dbReference type="EMBL" id="SOFY01000005">
    <property type="protein sequence ID" value="TFC52935.1"/>
    <property type="molecule type" value="Genomic_DNA"/>
</dbReference>
<gene>
    <name evidence="2" type="ORF">E3O49_00755</name>
</gene>
<organism evidence="2 3">
    <name type="scientific">Cryobacterium shii</name>
    <dbReference type="NCBI Taxonomy" id="1259235"/>
    <lineage>
        <taxon>Bacteria</taxon>
        <taxon>Bacillati</taxon>
        <taxon>Actinomycetota</taxon>
        <taxon>Actinomycetes</taxon>
        <taxon>Micrococcales</taxon>
        <taxon>Microbacteriaceae</taxon>
        <taxon>Cryobacterium</taxon>
    </lineage>
</organism>
<dbReference type="SUPFAM" id="SSF50800">
    <property type="entry name" value="PK beta-barrel domain-like"/>
    <property type="match status" value="1"/>
</dbReference>
<name>A0AAQ2C900_9MICO</name>
<dbReference type="GO" id="GO:0030170">
    <property type="term" value="F:pyridoxal phosphate binding"/>
    <property type="evidence" value="ECO:0007669"/>
    <property type="project" value="InterPro"/>
</dbReference>
<protein>
    <submittedName>
        <fullName evidence="2">MOSC domain-containing protein</fullName>
    </submittedName>
</protein>
<dbReference type="GO" id="GO:0030151">
    <property type="term" value="F:molybdenum ion binding"/>
    <property type="evidence" value="ECO:0007669"/>
    <property type="project" value="InterPro"/>
</dbReference>
<evidence type="ECO:0000313" key="2">
    <source>
        <dbReference type="EMBL" id="TFC52935.1"/>
    </source>
</evidence>
<comment type="caution">
    <text evidence="2">The sequence shown here is derived from an EMBL/GenBank/DDBJ whole genome shotgun (WGS) entry which is preliminary data.</text>
</comment>
<dbReference type="InterPro" id="IPR011037">
    <property type="entry name" value="Pyrv_Knase-like_insert_dom_sf"/>
</dbReference>
<keyword evidence="3" id="KW-1185">Reference proteome</keyword>